<dbReference type="GO" id="GO:0005737">
    <property type="term" value="C:cytoplasm"/>
    <property type="evidence" value="ECO:0007669"/>
    <property type="project" value="TreeGrafter"/>
</dbReference>
<feature type="domain" description="Carrier" evidence="9">
    <location>
        <begin position="1047"/>
        <end position="1122"/>
    </location>
</feature>
<dbReference type="EMBL" id="MKZS01000001">
    <property type="protein sequence ID" value="OLT59194.1"/>
    <property type="molecule type" value="Genomic_DNA"/>
</dbReference>
<dbReference type="InterPro" id="IPR045851">
    <property type="entry name" value="AMP-bd_C_sf"/>
</dbReference>
<dbReference type="FunFam" id="3.40.50.12780:FF:000012">
    <property type="entry name" value="Non-ribosomal peptide synthetase"/>
    <property type="match status" value="3"/>
</dbReference>
<dbReference type="SUPFAM" id="SSF47336">
    <property type="entry name" value="ACP-like"/>
    <property type="match status" value="3"/>
</dbReference>
<dbReference type="FunFam" id="1.10.1200.10:FF:000005">
    <property type="entry name" value="Nonribosomal peptide synthetase 1"/>
    <property type="match status" value="2"/>
</dbReference>
<dbReference type="Gene3D" id="3.40.109.10">
    <property type="entry name" value="NADH Oxidase"/>
    <property type="match status" value="1"/>
</dbReference>
<dbReference type="Pfam" id="PF00881">
    <property type="entry name" value="Nitroreductase"/>
    <property type="match status" value="1"/>
</dbReference>
<dbReference type="RefSeq" id="WP_075898318.1">
    <property type="nucleotide sequence ID" value="NZ_MKZS01000001.1"/>
</dbReference>
<comment type="cofactor">
    <cofactor evidence="1">
        <name>pantetheine 4'-phosphate</name>
        <dbReference type="ChEBI" id="CHEBI:47942"/>
    </cofactor>
</comment>
<dbReference type="NCBIfam" id="TIGR01733">
    <property type="entry name" value="AA-adenyl-dom"/>
    <property type="match status" value="3"/>
</dbReference>
<comment type="pathway">
    <text evidence="2">Siderophore biosynthesis; mycobactin biosynthesis.</text>
</comment>
<dbReference type="InterPro" id="IPR023213">
    <property type="entry name" value="CAT-like_dom_sf"/>
</dbReference>
<dbReference type="CDD" id="cd02142">
    <property type="entry name" value="McbC_SagB-like_oxidoreductase"/>
    <property type="match status" value="1"/>
</dbReference>
<dbReference type="Gene3D" id="3.30.559.10">
    <property type="entry name" value="Chloramphenicol acetyltransferase-like domain"/>
    <property type="match status" value="3"/>
</dbReference>
<dbReference type="Pfam" id="PF00501">
    <property type="entry name" value="AMP-binding"/>
    <property type="match status" value="3"/>
</dbReference>
<dbReference type="CDD" id="cd12114">
    <property type="entry name" value="A_NRPS_TlmIV_like"/>
    <property type="match status" value="1"/>
</dbReference>
<dbReference type="Pfam" id="PF00550">
    <property type="entry name" value="PP-binding"/>
    <property type="match status" value="3"/>
</dbReference>
<dbReference type="GO" id="GO:0008610">
    <property type="term" value="P:lipid biosynthetic process"/>
    <property type="evidence" value="ECO:0007669"/>
    <property type="project" value="UniProtKB-ARBA"/>
</dbReference>
<dbReference type="SUPFAM" id="SSF53474">
    <property type="entry name" value="alpha/beta-Hydrolases"/>
    <property type="match status" value="1"/>
</dbReference>
<dbReference type="InterPro" id="IPR001242">
    <property type="entry name" value="Condensation_dom"/>
</dbReference>
<dbReference type="InterPro" id="IPR020051">
    <property type="entry name" value="SagB-type_dehydrogenase"/>
</dbReference>
<dbReference type="InterPro" id="IPR000873">
    <property type="entry name" value="AMP-dep_synth/lig_dom"/>
</dbReference>
<dbReference type="InterPro" id="IPR025110">
    <property type="entry name" value="AMP-bd_C"/>
</dbReference>
<dbReference type="Pfam" id="PF18563">
    <property type="entry name" value="TubC_N"/>
    <property type="match status" value="1"/>
</dbReference>
<dbReference type="GO" id="GO:0016874">
    <property type="term" value="F:ligase activity"/>
    <property type="evidence" value="ECO:0007669"/>
    <property type="project" value="UniProtKB-KW"/>
</dbReference>
<dbReference type="Gene3D" id="2.30.38.10">
    <property type="entry name" value="Luciferase, Domain 3"/>
    <property type="match status" value="3"/>
</dbReference>
<dbReference type="Gene3D" id="1.10.10.1830">
    <property type="entry name" value="Non-ribosomal peptide synthase, adenylation domain"/>
    <property type="match status" value="1"/>
</dbReference>
<dbReference type="SUPFAM" id="SSF56801">
    <property type="entry name" value="Acetyl-CoA synthetase-like"/>
    <property type="match status" value="3"/>
</dbReference>
<feature type="domain" description="Carrier" evidence="9">
    <location>
        <begin position="3439"/>
        <end position="3514"/>
    </location>
</feature>
<gene>
    <name evidence="10" type="ORF">BJP37_09210</name>
</gene>
<dbReference type="GO" id="GO:0044550">
    <property type="term" value="P:secondary metabolite biosynthetic process"/>
    <property type="evidence" value="ECO:0007669"/>
    <property type="project" value="UniProtKB-ARBA"/>
</dbReference>
<dbReference type="PROSITE" id="PS50075">
    <property type="entry name" value="CARRIER"/>
    <property type="match status" value="3"/>
</dbReference>
<dbReference type="Gene3D" id="1.10.1200.10">
    <property type="entry name" value="ACP-like"/>
    <property type="match status" value="2"/>
</dbReference>
<evidence type="ECO:0000313" key="10">
    <source>
        <dbReference type="EMBL" id="OLT59194.1"/>
    </source>
</evidence>
<dbReference type="InterPro" id="IPR020802">
    <property type="entry name" value="TesA-like"/>
</dbReference>
<dbReference type="FunFam" id="3.30.559.10:FF:000023">
    <property type="entry name" value="Non-ribosomal peptide synthetase"/>
    <property type="match status" value="1"/>
</dbReference>
<dbReference type="FunFam" id="3.30.300.30:FF:000010">
    <property type="entry name" value="Enterobactin synthetase component F"/>
    <property type="match status" value="2"/>
</dbReference>
<dbReference type="InterPro" id="IPR029479">
    <property type="entry name" value="Nitroreductase"/>
</dbReference>
<dbReference type="Gene3D" id="3.40.50.1820">
    <property type="entry name" value="alpha/beta hydrolase"/>
    <property type="match status" value="2"/>
</dbReference>
<dbReference type="CDD" id="cd19535">
    <property type="entry name" value="Cyc_NRPS"/>
    <property type="match status" value="1"/>
</dbReference>
<evidence type="ECO:0000256" key="3">
    <source>
        <dbReference type="ARBA" id="ARBA00007380"/>
    </source>
</evidence>
<dbReference type="InterPro" id="IPR020806">
    <property type="entry name" value="PKS_PP-bd"/>
</dbReference>
<dbReference type="CDD" id="cd19531">
    <property type="entry name" value="LCL_NRPS-like"/>
    <property type="match status" value="2"/>
</dbReference>
<dbReference type="SMART" id="SM00824">
    <property type="entry name" value="PKS_TE"/>
    <property type="match status" value="1"/>
</dbReference>
<dbReference type="GO" id="GO:0043041">
    <property type="term" value="P:amino acid activation for nonribosomal peptide biosynthetic process"/>
    <property type="evidence" value="ECO:0007669"/>
    <property type="project" value="TreeGrafter"/>
</dbReference>
<dbReference type="NCBIfam" id="TIGR03605">
    <property type="entry name" value="antibiot_sagB"/>
    <property type="match status" value="1"/>
</dbReference>
<dbReference type="Gene3D" id="3.30.300.30">
    <property type="match status" value="4"/>
</dbReference>
<dbReference type="InterPro" id="IPR029058">
    <property type="entry name" value="AB_hydrolase_fold"/>
</dbReference>
<dbReference type="PANTHER" id="PTHR45527:SF14">
    <property type="entry name" value="PLIPASTATIN SYNTHASE SUBUNIT B"/>
    <property type="match status" value="1"/>
</dbReference>
<feature type="domain" description="Carrier" evidence="9">
    <location>
        <begin position="2108"/>
        <end position="2183"/>
    </location>
</feature>
<evidence type="ECO:0000259" key="9">
    <source>
        <dbReference type="PROSITE" id="PS50075"/>
    </source>
</evidence>
<dbReference type="GO" id="GO:0072330">
    <property type="term" value="P:monocarboxylic acid biosynthetic process"/>
    <property type="evidence" value="ECO:0007669"/>
    <property type="project" value="UniProtKB-ARBA"/>
</dbReference>
<dbReference type="InterPro" id="IPR000415">
    <property type="entry name" value="Nitroreductase-like"/>
</dbReference>
<evidence type="ECO:0000256" key="7">
    <source>
        <dbReference type="ARBA" id="ARBA00022598"/>
    </source>
</evidence>
<dbReference type="SUPFAM" id="SSF55469">
    <property type="entry name" value="FMN-dependent nitroreductase-like"/>
    <property type="match status" value="1"/>
</dbReference>
<keyword evidence="6" id="KW-0597">Phosphoprotein</keyword>
<dbReference type="FunFam" id="3.40.50.980:FF:000001">
    <property type="entry name" value="Non-ribosomal peptide synthetase"/>
    <property type="match status" value="3"/>
</dbReference>
<dbReference type="GO" id="GO:0031177">
    <property type="term" value="F:phosphopantetheine binding"/>
    <property type="evidence" value="ECO:0007669"/>
    <property type="project" value="InterPro"/>
</dbReference>
<sequence length="3819" mass="429412">MNNQTIVKFLSQLRKLNVQVSSNGEKLRCQAPEGVLTPALSQQIAERKPEILEYLQQVRQEEHKNLPAISVIPRDEKLPLSFAQERLWFLDQLDGSKAPYIQQGAMEISGNLKIPVLQQAFCEIIRRHEVFRTRFYSVNGIPMQVIVPDTSLEIPVVDWKHVPKTQQQTQIKQYAQTQAEIPFNLSEDLLLRVNLLQLSQQDFILLVTMHHIVADVWSIGILVQELSVLYQAYSQSKPSPLSELSIQYADFASWQRQWLSAELQHKQLEYWKQQLGNAPALLQLPIDKSRPPIQTYQGNIQNFAVGQQLTKQLQELSQHSETTLFMTTLAVFAVLLFRYSDQDDIVIGSPIANRNYSEVESLIGFFANTIPLRICLQGNLSFEQLLRQVREVTLSAYAHQDVPFAQVVEALQPERSLSYSPLFQVMFTLQNAPVMSLELPGVAIKPLPEIHPGTAKFELVLSMEETESGLIGTWEYNTDLFEEQTITRMTGHFQSLLAAVVEAPQESIDKLPLLSERERHQLLIEWNDTAREYPTDKCIHQLFEEQVEKTPDALAVVFENEQITYQELNQKANQLAHHLQSLGVGPEVLVGICVERSLEMVMGLLGILKAGGAYVPLDPNYPPSRLSYILADSGVEVLLTQESLVESLPATQAQVVNLDTDWGAIEQLSQDNLELGVGSDNLAYVIYTSGSTGVPKGVEVCHKNVVNFLNSMSNFPGLGQEDTFCAVTTISFDIAALEIYLPLTVGAKVVVASREISTNADSLLSELFKSKITVMQATPATWQMLLTAGWSSDYPIKVLCGGEALTAQLADRILATSSELWNLYGPTETTIWSAIYQVPASTTAAINGYVPLSIGQPIANTQIYILDSHLQPVPVGIAGELYIGGDGLARGYFNRPELTSEKFIPNPFSNSQSERLYKTGDLARYLLDGNIEFLGRIDNQVKVRGFRIELGEIESILNSHSQIQESVVIAQEDPLGNKRLIAYIVSEDELIKTNQLREFLKQKLPEYMVPSAFMTLETLPLTPNGKIDRKALLAVNVDLSLEEQYVAPSTPNQEIIANVFASVLGRVNVGIYDNFFELGGHSLLATQLISRLRQSFEIEIPLRAIFESPTVKQLDGKIIQLRRDGGQFTPPPIKPRNKKGELPLSWSQERLWFLAQLEGTSPTYNIPGAVRISGDLNLKAFEQALSEIVHRHEILQTSFRTVDGRPWQVIEPETTIKINLVDLQQLEAKERESALYQYVQQEAIAPFNLESAPLIRCSLLCLEEKEYALLLTMHHIISDLWSIGVLIEELSSLYQAFNGGEPSPLSELEIQYADFSVWQREWINGQVREAYIDYWKQALNGAPELLDLPTDRPRPSVQTYQGKTQRFCINTDLTDKLQILSRQSGTTLFMTLQAAFATLLYRYSGQSDILVGSIIANRNYLEIESLIGFFANTLVLRTRFEDDPSFETLLEQVKTTTLKAYEYQDIPFEQVVEALQPQRSLSYSPLFQVMFVLQNAPMGELTLPGITISELEYEYTIAKFDLTLSMTQTQEGLVASWGYNTDLFDDSTIKRMANHFENLLSEIVANPQLTVDEVPLLSEAERHQLLIEWNDTAREYPTDKCIHQLFEQQVEKTPDAVAVVFGQEQLTYHQLNQRANQLAHYLQSMGVKPEVLVGICVERSLEMIVGLLAILKAGGAYVPLDPTYPQARLDYMIQDSQLFVLLTQQQLRSKLPQLDALLIDLDTDWNLIAQQPLANPACHTTAQSQAYTIYTSGSTGQPKGVMVPHQGVVRLVCNTNYVNLQPTDCVAQVSNISFDAATFELWGALLQGARFVIIPKSVALDPHDFANTLKQHQISTLFLTTALFNQLASLSPAAFSDVKYLLFGGEAVDPKSVQQVLEHSAPQHLLHVYGPTESTTFSSWYEINYLSTGSTTVPIGKPVANTQIYILDRHLNPVSIGVPGELHIGGDGLAIAYYNRPELTQEKFIPNPFSNSKSARLYKTGDLARYLSDGNIEFLGRIDNQVKVRGFRIELGEIESILNTYPQVQQSVVIATEDTPGNKLLVAYIVASNESLSTNQLREFLRQKLPEYMVPSAFVTLDTLPLTPNGKIDLKALPAVEAQLIYSKEYVPPRTVTEKTISDIFAAVLKVPAVGLNDNFFELGGHSLIATQLITRLRQVFAVELPLRRLFESPTVAQLDRIISQLIQEEPSQLKASNLDLPTAIAAPSELHQPFPLTEIQQAYWVGRNDTFELGNISSHIYVELDCPNIDIENLSQSWQKIIKHHEMLRVVVRPDGQQQILRHVPDYQIEVFDLRRHSKNSVNAHLETIRQQMSHEIFAAESWPLFKFCATQVDTNCYRLHLSFDALIADAWSLMILGQQWLEMYYNPQTELPKVEISFRDYILAEIQLKDTPHYQQSQKYWWDRIATLPSAPELPFVQQPAALKQPQFKRFSAKLTAQQWQKLKSKARAINLTGSGILLAAFSDVLAYWSKSPNFTINLTLFNRLPLHPQVNQIVGDFTSLTLLEVDNSIVATFVERAQRLQARLWEDLDHRYVSGVEVQRELRRQRGTYQAMGVVFTSTLGFSDMAQQDWLVNQLGEMVYSITQTPQVWLDHQVTEEEGALLFNWDAIEELFPANLLDDMFSSYCNYLQQLATDEKIWMEKYPTLLPPQQLEIIQQLNQVNQLKTVTSEQTLDGLFVQQVKQRGASLAAIAPELCLTYEQLYQHAVKLGHQLRSLGATTGTHIAVVMNKGWEQIVAVLGVLMAGCTYVPIDPGLPQQRQWSLLTQAQIQLVVTQEALYQSLSWPEEIECVYVEYNPHIGVQRTLERLHQPGDLAYIIYTSGSTGIPKGVMIDHQGAVNTIIDINQRFGVTADDRVLAVSALNFDLSVYDIFGTLAAGGTIVIPTAAKAKDPAHWLSLINGHHVTVWNSVPALMQMLVEYTSAQSTQQHHPLRLALLSGDWIPLNLPQQIKAIWTGIEVVSLGGATEASIWSIYYPIGEVDPNWRSIPYGKPLGNQTMHVLNQWMEPAPVWVPGQIYIGGLGLAQGYWKDDEKTAKHFVLHPLTQERLYKTGDLGRYLPDGNIEFLGREDFQVKINGYRIELGEIEATLMRNSLVNKAVVNAIADSRDRNKIVAYIVPSETQAKLPEAYYPSEKEGIITDPVERIEFKLKQPGLRNLESTNKGIDLPLDIDEEALTQAYFQRQSYRQFQQQPLELPEFSQFLSCLRQLSLANKPLPKYLYPSAGNLYPVQTYLMIKSEGLTGVEEGIYYYCPRQHRLVFLSTLINAEGDKIYGGNQPIFEQAAFSLFLIAKLDAIAPMYGELAERFCLLEAGHIGQLLMTKAPEFGIGLCPIGNLDFQQIGDLFKLDSHQMLLYSFVGGKIEPAQAQQWLTSSVSPAKSSGDADPISQLRKHLQLHLPDYMLPSKLMLLDALPLSANGKIDRRALPVPDNLHDLEEETFVAPRDLVELKLTQIWSEVLNVFPVGVQSNFFDLGGDSIVAIRLMAQIEEQFQRNLSLATLFQGQTIEKLATVLREESDHISWSPLVPIQTSGYQPPFFCIAGGGGNVLYFYHLSRYLGQEQPFYALQAVGLDGESEPFTRVEDMAAHYIGLIKSIQPEGPYFLGGHSFGGLVAFEVAQQLQKHGNEVALLAILDMHAPDTERPKPGSHKLDTDWDSAKMLTSIASIFGRMFGKNIDVSYEFLQQLTFEEQLNYVNERFQMVNIFPPETGIKQIRGLIQVARASQNACYVPQEVYPTQITLFRASDEVPIELAPSVDIYRLLYDSRKNDPMWGWSEFSAGEVELHPVPGDHLTIMTEPYIGALAEKLKSSLEKAQTANPMGRP</sequence>
<dbReference type="InterPro" id="IPR057737">
    <property type="entry name" value="Condensation_MtbB-like"/>
</dbReference>
<dbReference type="InterPro" id="IPR001031">
    <property type="entry name" value="Thioesterase"/>
</dbReference>
<dbReference type="FunFam" id="1.10.1200.10:FF:000016">
    <property type="entry name" value="Non-ribosomal peptide synthase"/>
    <property type="match status" value="1"/>
</dbReference>
<evidence type="ECO:0000256" key="8">
    <source>
        <dbReference type="ARBA" id="ARBA00033440"/>
    </source>
</evidence>
<dbReference type="FunFam" id="3.30.559.10:FF:000012">
    <property type="entry name" value="Non-ribosomal peptide synthetase"/>
    <property type="match status" value="2"/>
</dbReference>
<comment type="similarity">
    <text evidence="3">Belongs to the ATP-dependent AMP-binding enzyme family. MbtB subfamily.</text>
</comment>
<dbReference type="CDD" id="cd12117">
    <property type="entry name" value="A_NRPS_Srf_like"/>
    <property type="match status" value="1"/>
</dbReference>
<proteinExistence type="inferred from homology"/>
<dbReference type="FunFam" id="2.30.38.10:FF:000001">
    <property type="entry name" value="Non-ribosomal peptide synthetase PvdI"/>
    <property type="match status" value="2"/>
</dbReference>
<dbReference type="InterPro" id="IPR036736">
    <property type="entry name" value="ACP-like_sf"/>
</dbReference>
<dbReference type="Pfam" id="PF00975">
    <property type="entry name" value="Thioesterase"/>
    <property type="match status" value="1"/>
</dbReference>
<dbReference type="InterPro" id="IPR010071">
    <property type="entry name" value="AA_adenyl_dom"/>
</dbReference>
<name>A0A1U7MZV9_9CYAN</name>
<keyword evidence="11" id="KW-1185">Reference proteome</keyword>
<dbReference type="Pfam" id="PF13193">
    <property type="entry name" value="AMP-binding_C"/>
    <property type="match status" value="2"/>
</dbReference>
<dbReference type="Proteomes" id="UP000186657">
    <property type="component" value="Unassembled WGS sequence"/>
</dbReference>
<protein>
    <recommendedName>
        <fullName evidence="4">Phenyloxazoline synthase MbtB</fullName>
    </recommendedName>
    <alternativeName>
        <fullName evidence="8">Mycobactin synthetase protein B</fullName>
    </alternativeName>
</protein>
<dbReference type="Gene3D" id="3.40.50.980">
    <property type="match status" value="6"/>
</dbReference>
<evidence type="ECO:0000256" key="5">
    <source>
        <dbReference type="ARBA" id="ARBA00022450"/>
    </source>
</evidence>
<comment type="caution">
    <text evidence="10">The sequence shown here is derived from an EMBL/GenBank/DDBJ whole genome shotgun (WGS) entry which is preliminary data.</text>
</comment>
<dbReference type="InterPro" id="IPR044894">
    <property type="entry name" value="TubC_N_sf"/>
</dbReference>
<dbReference type="SUPFAM" id="SSF52777">
    <property type="entry name" value="CoA-dependent acyltransferases"/>
    <property type="match status" value="6"/>
</dbReference>
<dbReference type="PROSITE" id="PS00012">
    <property type="entry name" value="PHOSPHOPANTETHEINE"/>
    <property type="match status" value="2"/>
</dbReference>
<evidence type="ECO:0000313" key="11">
    <source>
        <dbReference type="Proteomes" id="UP000186657"/>
    </source>
</evidence>
<evidence type="ECO:0000256" key="4">
    <source>
        <dbReference type="ARBA" id="ARBA00016743"/>
    </source>
</evidence>
<accession>A0A1U7MZV9</accession>
<dbReference type="Pfam" id="PF00668">
    <property type="entry name" value="Condensation"/>
    <property type="match status" value="3"/>
</dbReference>
<dbReference type="NCBIfam" id="NF003417">
    <property type="entry name" value="PRK04813.1"/>
    <property type="match status" value="4"/>
</dbReference>
<dbReference type="Gene3D" id="3.30.559.30">
    <property type="entry name" value="Nonribosomal peptide synthetase, condensation domain"/>
    <property type="match status" value="3"/>
</dbReference>
<evidence type="ECO:0000256" key="1">
    <source>
        <dbReference type="ARBA" id="ARBA00001957"/>
    </source>
</evidence>
<dbReference type="InterPro" id="IPR041464">
    <property type="entry name" value="TubC_N"/>
</dbReference>
<dbReference type="PANTHER" id="PTHR45527">
    <property type="entry name" value="NONRIBOSOMAL PEPTIDE SYNTHETASE"/>
    <property type="match status" value="1"/>
</dbReference>
<reference evidence="10 11" key="1">
    <citation type="submission" date="2016-10" db="EMBL/GenBank/DDBJ databases">
        <title>Comparative genomics uncovers the prolific and rare metabolic potential of the cyanobacterial genus Moorea.</title>
        <authorList>
            <person name="Leao T."/>
            <person name="Castelao G."/>
            <person name="Korobeynikov A."/>
            <person name="Monroe E.A."/>
            <person name="Podell S."/>
            <person name="Glukhov E."/>
            <person name="Allen E."/>
            <person name="Gerwick W.H."/>
            <person name="Gerwick L."/>
        </authorList>
    </citation>
    <scope>NUCLEOTIDE SEQUENCE [LARGE SCALE GENOMIC DNA]</scope>
    <source>
        <strain evidence="10 11">PNG5-198</strain>
    </source>
</reference>
<dbReference type="GO" id="GO:0016491">
    <property type="term" value="F:oxidoreductase activity"/>
    <property type="evidence" value="ECO:0007669"/>
    <property type="project" value="InterPro"/>
</dbReference>
<evidence type="ECO:0000256" key="2">
    <source>
        <dbReference type="ARBA" id="ARBA00005102"/>
    </source>
</evidence>
<dbReference type="SMART" id="SM00823">
    <property type="entry name" value="PKS_PP"/>
    <property type="match status" value="3"/>
</dbReference>
<dbReference type="InterPro" id="IPR009081">
    <property type="entry name" value="PP-bd_ACP"/>
</dbReference>
<organism evidence="10 11">
    <name type="scientific">Moorena bouillonii PNG</name>
    <dbReference type="NCBI Taxonomy" id="568701"/>
    <lineage>
        <taxon>Bacteria</taxon>
        <taxon>Bacillati</taxon>
        <taxon>Cyanobacteriota</taxon>
        <taxon>Cyanophyceae</taxon>
        <taxon>Coleofasciculales</taxon>
        <taxon>Coleofasciculaceae</taxon>
        <taxon>Moorena</taxon>
    </lineage>
</organism>
<keyword evidence="7" id="KW-0436">Ligase</keyword>
<dbReference type="FunFam" id="3.30.559.30:FF:000006">
    <property type="entry name" value="Yersiniabactin polyketide/non-ribosomal peptide synthetase"/>
    <property type="match status" value="1"/>
</dbReference>
<evidence type="ECO:0000256" key="6">
    <source>
        <dbReference type="ARBA" id="ARBA00022553"/>
    </source>
</evidence>
<dbReference type="InterPro" id="IPR020845">
    <property type="entry name" value="AMP-binding_CS"/>
</dbReference>
<dbReference type="PROSITE" id="PS00455">
    <property type="entry name" value="AMP_BINDING"/>
    <property type="match status" value="2"/>
</dbReference>
<dbReference type="CDD" id="cd12116">
    <property type="entry name" value="A_NRPS_Ta1_like"/>
    <property type="match status" value="1"/>
</dbReference>
<dbReference type="InterPro" id="IPR006162">
    <property type="entry name" value="Ppantetheine_attach_site"/>
</dbReference>
<keyword evidence="5" id="KW-0596">Phosphopantetheine</keyword>